<dbReference type="Proteomes" id="UP000250321">
    <property type="component" value="Unassembled WGS sequence"/>
</dbReference>
<evidence type="ECO:0000256" key="3">
    <source>
        <dbReference type="PROSITE-ProRule" id="PRU00221"/>
    </source>
</evidence>
<feature type="region of interest" description="Disordered" evidence="4">
    <location>
        <begin position="48"/>
        <end position="209"/>
    </location>
</feature>
<feature type="compositionally biased region" description="Polar residues" evidence="4">
    <location>
        <begin position="182"/>
        <end position="204"/>
    </location>
</feature>
<dbReference type="InterPro" id="IPR001680">
    <property type="entry name" value="WD40_rpt"/>
</dbReference>
<evidence type="ECO:0000256" key="2">
    <source>
        <dbReference type="ARBA" id="ARBA00022737"/>
    </source>
</evidence>
<dbReference type="OrthoDB" id="289913at2759"/>
<gene>
    <name evidence="5" type="ORF">Pyn_19118</name>
</gene>
<comment type="caution">
    <text evidence="5">The sequence shown here is derived from an EMBL/GenBank/DDBJ whole genome shotgun (WGS) entry which is preliminary data.</text>
</comment>
<keyword evidence="2" id="KW-0677">Repeat</keyword>
<dbReference type="InterPro" id="IPR019775">
    <property type="entry name" value="WD40_repeat_CS"/>
</dbReference>
<evidence type="ECO:0000256" key="4">
    <source>
        <dbReference type="SAM" id="MobiDB-lite"/>
    </source>
</evidence>
<accession>A0A314Z7E1</accession>
<feature type="region of interest" description="Disordered" evidence="4">
    <location>
        <begin position="596"/>
        <end position="619"/>
    </location>
</feature>
<evidence type="ECO:0000256" key="1">
    <source>
        <dbReference type="ARBA" id="ARBA00022574"/>
    </source>
</evidence>
<feature type="compositionally biased region" description="Basic and acidic residues" evidence="4">
    <location>
        <begin position="291"/>
        <end position="313"/>
    </location>
</feature>
<reference evidence="5 6" key="1">
    <citation type="submission" date="2018-02" db="EMBL/GenBank/DDBJ databases">
        <title>Draft genome of wild Prunus yedoensis var. nudiflora.</title>
        <authorList>
            <person name="Baek S."/>
            <person name="Kim J.-H."/>
            <person name="Choi K."/>
            <person name="Kim G.-B."/>
            <person name="Cho A."/>
            <person name="Jang H."/>
            <person name="Shin C.-H."/>
            <person name="Yu H.-J."/>
            <person name="Mun J.-H."/>
        </authorList>
    </citation>
    <scope>NUCLEOTIDE SEQUENCE [LARGE SCALE GENOMIC DNA]</scope>
    <source>
        <strain evidence="6">cv. Jeju island</strain>
        <tissue evidence="5">Leaf</tissue>
    </source>
</reference>
<dbReference type="InterPro" id="IPR045111">
    <property type="entry name" value="Vps41/Vps8"/>
</dbReference>
<dbReference type="EMBL" id="PJQY01000208">
    <property type="protein sequence ID" value="PQQ16055.1"/>
    <property type="molecule type" value="Genomic_DNA"/>
</dbReference>
<dbReference type="PROSITE" id="PS50294">
    <property type="entry name" value="WD_REPEATS_REGION"/>
    <property type="match status" value="1"/>
</dbReference>
<dbReference type="STRING" id="2094558.A0A314Z7E1"/>
<feature type="repeat" description="WD" evidence="3">
    <location>
        <begin position="475"/>
        <end position="516"/>
    </location>
</feature>
<dbReference type="AlphaFoldDB" id="A0A314Z7E1"/>
<dbReference type="GO" id="GO:0034058">
    <property type="term" value="P:endosomal vesicle fusion"/>
    <property type="evidence" value="ECO:0007669"/>
    <property type="project" value="TreeGrafter"/>
</dbReference>
<keyword evidence="6" id="KW-1185">Reference proteome</keyword>
<dbReference type="Pfam" id="PF23410">
    <property type="entry name" value="Beta-prop_VPS8"/>
    <property type="match status" value="1"/>
</dbReference>
<sequence length="679" mass="73005">MTKKLTQFEPQLAMELDLDSFLNSHLSLSDEDDDDNLNSIPHRTIDEILNDSDSSASSSPPSTIHRLASDPKPPHPPTDAVSVSSAKSDESSQVRPRPNLYTRVKSGELSDDPVGKVSKPSPWLLGGMRTNAKPGAALAAAAAASRSMPTPHAVAIKSKRSAGSGVFQKVPESTELDDKSEVGSNSNNDTNVGSSEVAESNSNEGEVDFVDELLRKGRVWERERELEETSQGIEVSAGNAPEEVKNVGFDENLTNLDANDVKDNEFNNDVEVVEECQPEIRDIDENSPGSKHSESEEERHGDGGGGGNDKDGEGGGDDDDDNNDRDSDDDGELGSSITQLVEERIGQLESRRISKKAEKKLQKPLEIAEELEKKQASTALHWEEGAAAQPMRLEGVRRGSTTLGYFNVDANNPITRTPSAPALRRDHGSPQVLAVHSNYIAIGMARGAILAIPSKYSAHNADIMDAKMLILGLQGERSNAAVTSICFNQQGDLLLAGYADGHITVWDVQRASVAKVITGEHTAPVVHTLFLGQDSQVTRQFKAVTGDSKGLVLLHSFSVVPLLNRFSIKTQCLLDGQRTGTVLSASPLLFDEFSGGASQSAQGNGTVTGSSIGGMRGARRERRVGERLGCCEGGFVRPNLAGDCTIWGCSILGFTCFLKAFYQQEIEQITYLINNGNTI</sequence>
<proteinExistence type="predicted"/>
<feature type="compositionally biased region" description="Acidic residues" evidence="4">
    <location>
        <begin position="266"/>
        <end position="277"/>
    </location>
</feature>
<dbReference type="SUPFAM" id="SSF50978">
    <property type="entry name" value="WD40 repeat-like"/>
    <property type="match status" value="1"/>
</dbReference>
<dbReference type="InterPro" id="IPR015943">
    <property type="entry name" value="WD40/YVTN_repeat-like_dom_sf"/>
</dbReference>
<dbReference type="InterPro" id="IPR036322">
    <property type="entry name" value="WD40_repeat_dom_sf"/>
</dbReference>
<feature type="compositionally biased region" description="Low complexity" evidence="4">
    <location>
        <begin position="51"/>
        <end position="62"/>
    </location>
</feature>
<dbReference type="PROSITE" id="PS50082">
    <property type="entry name" value="WD_REPEATS_2"/>
    <property type="match status" value="1"/>
</dbReference>
<dbReference type="PROSITE" id="PS00678">
    <property type="entry name" value="WD_REPEATS_1"/>
    <property type="match status" value="1"/>
</dbReference>
<name>A0A314Z7E1_PRUYE</name>
<feature type="compositionally biased region" description="Acidic residues" evidence="4">
    <location>
        <begin position="314"/>
        <end position="332"/>
    </location>
</feature>
<dbReference type="PANTHER" id="PTHR12616:SF8">
    <property type="entry name" value="VACUOLAR PROTEIN SORTING-ASSOCIATED PROTEIN 8 HOMOLOG"/>
    <property type="match status" value="1"/>
</dbReference>
<dbReference type="GO" id="GO:0006623">
    <property type="term" value="P:protein targeting to vacuole"/>
    <property type="evidence" value="ECO:0007669"/>
    <property type="project" value="InterPro"/>
</dbReference>
<evidence type="ECO:0000313" key="6">
    <source>
        <dbReference type="Proteomes" id="UP000250321"/>
    </source>
</evidence>
<dbReference type="Gene3D" id="2.130.10.10">
    <property type="entry name" value="YVTN repeat-like/Quinoprotein amine dehydrogenase"/>
    <property type="match status" value="1"/>
</dbReference>
<keyword evidence="1 3" id="KW-0853">WD repeat</keyword>
<organism evidence="5 6">
    <name type="scientific">Prunus yedoensis var. nudiflora</name>
    <dbReference type="NCBI Taxonomy" id="2094558"/>
    <lineage>
        <taxon>Eukaryota</taxon>
        <taxon>Viridiplantae</taxon>
        <taxon>Streptophyta</taxon>
        <taxon>Embryophyta</taxon>
        <taxon>Tracheophyta</taxon>
        <taxon>Spermatophyta</taxon>
        <taxon>Magnoliopsida</taxon>
        <taxon>eudicotyledons</taxon>
        <taxon>Gunneridae</taxon>
        <taxon>Pentapetalae</taxon>
        <taxon>rosids</taxon>
        <taxon>fabids</taxon>
        <taxon>Rosales</taxon>
        <taxon>Rosaceae</taxon>
        <taxon>Amygdaloideae</taxon>
        <taxon>Amygdaleae</taxon>
        <taxon>Prunus</taxon>
    </lineage>
</organism>
<feature type="region of interest" description="Disordered" evidence="4">
    <location>
        <begin position="222"/>
        <end position="338"/>
    </location>
</feature>
<dbReference type="GO" id="GO:0030897">
    <property type="term" value="C:HOPS complex"/>
    <property type="evidence" value="ECO:0007669"/>
    <property type="project" value="TreeGrafter"/>
</dbReference>
<protein>
    <submittedName>
        <fullName evidence="5">Vacuolar protein sorting-associated protein 8 homolog isoform X1</fullName>
    </submittedName>
</protein>
<dbReference type="GO" id="GO:0005770">
    <property type="term" value="C:late endosome"/>
    <property type="evidence" value="ECO:0007669"/>
    <property type="project" value="TreeGrafter"/>
</dbReference>
<evidence type="ECO:0000313" key="5">
    <source>
        <dbReference type="EMBL" id="PQQ16055.1"/>
    </source>
</evidence>
<dbReference type="SMART" id="SM00320">
    <property type="entry name" value="WD40"/>
    <property type="match status" value="1"/>
</dbReference>
<dbReference type="PANTHER" id="PTHR12616">
    <property type="entry name" value="VACUOLAR PROTEIN SORTING VPS41"/>
    <property type="match status" value="1"/>
</dbReference>